<feature type="domain" description="Bro-N" evidence="1">
    <location>
        <begin position="11"/>
        <end position="131"/>
    </location>
</feature>
<dbReference type="SMART" id="SM01040">
    <property type="entry name" value="Bro-N"/>
    <property type="match status" value="1"/>
</dbReference>
<evidence type="ECO:0000259" key="1">
    <source>
        <dbReference type="PROSITE" id="PS51750"/>
    </source>
</evidence>
<dbReference type="Proteomes" id="UP001603013">
    <property type="component" value="Unassembled WGS sequence"/>
</dbReference>
<keyword evidence="3" id="KW-1185">Reference proteome</keyword>
<organism evidence="2 3">
    <name type="scientific">Streptomyces lateritius</name>
    <dbReference type="NCBI Taxonomy" id="67313"/>
    <lineage>
        <taxon>Bacteria</taxon>
        <taxon>Bacillati</taxon>
        <taxon>Actinomycetota</taxon>
        <taxon>Actinomycetes</taxon>
        <taxon>Kitasatosporales</taxon>
        <taxon>Streptomycetaceae</taxon>
        <taxon>Streptomyces</taxon>
    </lineage>
</organism>
<evidence type="ECO:0000313" key="2">
    <source>
        <dbReference type="EMBL" id="MFF8280618.1"/>
    </source>
</evidence>
<sequence length="297" mass="32552">MDEQHGQKQDAIDIDDFVYAATGARVRRLTMPDGTHWFPAVDVVGRLGYGNTRGALRSAVPQHHTTSLADLVRSVGRTDGAREVAGHGLKKSMRMVDLQGLVHLVSRCAEPEAAPFKAWVADVVATVQRDGSYALEPSALPSGHVMPREVADIIVRLEGRNRRLDEEFALWAAEQHALLRETSRSLSRIADSLERIAVPRQRLRSRQQIGGRPAMTPQELLASWNADRLPVTGDVRAVAACLAPALLRGGARYVPEEIARRTGLAVERVRDCVGLLVERGCVRQIEAADGARIHLLP</sequence>
<comment type="caution">
    <text evidence="2">The sequence shown here is derived from an EMBL/GenBank/DDBJ whole genome shotgun (WGS) entry which is preliminary data.</text>
</comment>
<evidence type="ECO:0000313" key="3">
    <source>
        <dbReference type="Proteomes" id="UP001603013"/>
    </source>
</evidence>
<dbReference type="EMBL" id="JBIBSM010000023">
    <property type="protein sequence ID" value="MFF8280618.1"/>
    <property type="molecule type" value="Genomic_DNA"/>
</dbReference>
<name>A0ABW6YLK5_9ACTN</name>
<gene>
    <name evidence="2" type="ORF">ACF05T_31825</name>
</gene>
<proteinExistence type="predicted"/>
<dbReference type="PANTHER" id="PTHR36180:SF2">
    <property type="entry name" value="BRO FAMILY PROTEIN"/>
    <property type="match status" value="1"/>
</dbReference>
<reference evidence="2 3" key="1">
    <citation type="submission" date="2024-10" db="EMBL/GenBank/DDBJ databases">
        <title>The Natural Products Discovery Center: Release of the First 8490 Sequenced Strains for Exploring Actinobacteria Biosynthetic Diversity.</title>
        <authorList>
            <person name="Kalkreuter E."/>
            <person name="Kautsar S.A."/>
            <person name="Yang D."/>
            <person name="Bader C.D."/>
            <person name="Teijaro C.N."/>
            <person name="Fluegel L."/>
            <person name="Davis C.M."/>
            <person name="Simpson J.R."/>
            <person name="Lauterbach L."/>
            <person name="Steele A.D."/>
            <person name="Gui C."/>
            <person name="Meng S."/>
            <person name="Li G."/>
            <person name="Viehrig K."/>
            <person name="Ye F."/>
            <person name="Su P."/>
            <person name="Kiefer A.F."/>
            <person name="Nichols A."/>
            <person name="Cepeda A.J."/>
            <person name="Yan W."/>
            <person name="Fan B."/>
            <person name="Jiang Y."/>
            <person name="Adhikari A."/>
            <person name="Zheng C.-J."/>
            <person name="Schuster L."/>
            <person name="Cowan T.M."/>
            <person name="Smanski M.J."/>
            <person name="Chevrette M.G."/>
            <person name="De Carvalho L.P.S."/>
            <person name="Shen B."/>
        </authorList>
    </citation>
    <scope>NUCLEOTIDE SEQUENCE [LARGE SCALE GENOMIC DNA]</scope>
    <source>
        <strain evidence="2 3">NPDC015755</strain>
    </source>
</reference>
<protein>
    <submittedName>
        <fullName evidence="2">Bro-N domain-containing protein</fullName>
    </submittedName>
</protein>
<dbReference type="Pfam" id="PF02498">
    <property type="entry name" value="Bro-N"/>
    <property type="match status" value="1"/>
</dbReference>
<dbReference type="PANTHER" id="PTHR36180">
    <property type="entry name" value="DNA-BINDING PROTEIN-RELATED-RELATED"/>
    <property type="match status" value="1"/>
</dbReference>
<dbReference type="PROSITE" id="PS51750">
    <property type="entry name" value="BRO_N"/>
    <property type="match status" value="1"/>
</dbReference>
<dbReference type="RefSeq" id="WP_391937412.1">
    <property type="nucleotide sequence ID" value="NZ_JBIBSM010000023.1"/>
</dbReference>
<dbReference type="InterPro" id="IPR003497">
    <property type="entry name" value="BRO_N_domain"/>
</dbReference>
<accession>A0ABW6YLK5</accession>